<organism evidence="2 3">
    <name type="scientific">Euroglyphus maynei</name>
    <name type="common">Mayne's house dust mite</name>
    <dbReference type="NCBI Taxonomy" id="6958"/>
    <lineage>
        <taxon>Eukaryota</taxon>
        <taxon>Metazoa</taxon>
        <taxon>Ecdysozoa</taxon>
        <taxon>Arthropoda</taxon>
        <taxon>Chelicerata</taxon>
        <taxon>Arachnida</taxon>
        <taxon>Acari</taxon>
        <taxon>Acariformes</taxon>
        <taxon>Sarcoptiformes</taxon>
        <taxon>Astigmata</taxon>
        <taxon>Psoroptidia</taxon>
        <taxon>Analgoidea</taxon>
        <taxon>Pyroglyphidae</taxon>
        <taxon>Pyroglyphinae</taxon>
        <taxon>Euroglyphus</taxon>
    </lineage>
</organism>
<protein>
    <submittedName>
        <fullName evidence="2">Uncharacterized protein</fullName>
    </submittedName>
</protein>
<reference evidence="2 3" key="1">
    <citation type="submission" date="2017-03" db="EMBL/GenBank/DDBJ databases">
        <title>Genome Survey of Euroglyphus maynei.</title>
        <authorList>
            <person name="Arlian L.G."/>
            <person name="Morgan M.S."/>
            <person name="Rider S.D."/>
        </authorList>
    </citation>
    <scope>NUCLEOTIDE SEQUENCE [LARGE SCALE GENOMIC DNA]</scope>
    <source>
        <strain evidence="2">Arlian Lab</strain>
        <tissue evidence="2">Whole body</tissue>
    </source>
</reference>
<feature type="compositionally biased region" description="Basic and acidic residues" evidence="1">
    <location>
        <begin position="62"/>
        <end position="71"/>
    </location>
</feature>
<feature type="non-terminal residue" evidence="2">
    <location>
        <position position="71"/>
    </location>
</feature>
<evidence type="ECO:0000313" key="3">
    <source>
        <dbReference type="Proteomes" id="UP000194236"/>
    </source>
</evidence>
<evidence type="ECO:0000313" key="2">
    <source>
        <dbReference type="EMBL" id="OTF76017.1"/>
    </source>
</evidence>
<sequence>AVFAENWVDGTAFTELIKKQEQIATAREEIERQRKILMKKRPLTTGKSKSSSNGENSNGEFAKPESPKEMN</sequence>
<gene>
    <name evidence="2" type="ORF">BLA29_015166</name>
</gene>
<comment type="caution">
    <text evidence="2">The sequence shown here is derived from an EMBL/GenBank/DDBJ whole genome shotgun (WGS) entry which is preliminary data.</text>
</comment>
<keyword evidence="3" id="KW-1185">Reference proteome</keyword>
<dbReference type="OrthoDB" id="346907at2759"/>
<feature type="region of interest" description="Disordered" evidence="1">
    <location>
        <begin position="35"/>
        <end position="71"/>
    </location>
</feature>
<dbReference type="AlphaFoldDB" id="A0A1Y3B741"/>
<name>A0A1Y3B741_EURMA</name>
<dbReference type="EMBL" id="MUJZ01039407">
    <property type="protein sequence ID" value="OTF76017.1"/>
    <property type="molecule type" value="Genomic_DNA"/>
</dbReference>
<evidence type="ECO:0000256" key="1">
    <source>
        <dbReference type="SAM" id="MobiDB-lite"/>
    </source>
</evidence>
<dbReference type="Proteomes" id="UP000194236">
    <property type="component" value="Unassembled WGS sequence"/>
</dbReference>
<accession>A0A1Y3B741</accession>
<feature type="compositionally biased region" description="Low complexity" evidence="1">
    <location>
        <begin position="46"/>
        <end position="60"/>
    </location>
</feature>
<proteinExistence type="predicted"/>
<feature type="non-terminal residue" evidence="2">
    <location>
        <position position="1"/>
    </location>
</feature>